<organism evidence="7 8">
    <name type="scientific">Wickerhamomyces ciferrii (strain ATCC 14091 / BCRC 22168 / CBS 111 / JCM 3599 / NBRC 0793 / NRRL Y-1031 F-60-10)</name>
    <name type="common">Yeast</name>
    <name type="synonym">Pichia ciferrii</name>
    <dbReference type="NCBI Taxonomy" id="1206466"/>
    <lineage>
        <taxon>Eukaryota</taxon>
        <taxon>Fungi</taxon>
        <taxon>Dikarya</taxon>
        <taxon>Ascomycota</taxon>
        <taxon>Saccharomycotina</taxon>
        <taxon>Saccharomycetes</taxon>
        <taxon>Phaffomycetales</taxon>
        <taxon>Wickerhamomycetaceae</taxon>
        <taxon>Wickerhamomyces</taxon>
    </lineage>
</organism>
<reference evidence="7 8" key="1">
    <citation type="journal article" date="2012" name="Eukaryot. Cell">
        <title>Draft genome sequence of Wickerhamomyces ciferrii NRRL Y-1031 F-60-10.</title>
        <authorList>
            <person name="Schneider J."/>
            <person name="Andrea H."/>
            <person name="Blom J."/>
            <person name="Jaenicke S."/>
            <person name="Ruckert C."/>
            <person name="Schorsch C."/>
            <person name="Szczepanowski R."/>
            <person name="Farwick M."/>
            <person name="Goesmann A."/>
            <person name="Puhler A."/>
            <person name="Schaffer S."/>
            <person name="Tauch A."/>
            <person name="Kohler T."/>
            <person name="Brinkrolf K."/>
        </authorList>
    </citation>
    <scope>NUCLEOTIDE SEQUENCE [LARGE SCALE GENOMIC DNA]</scope>
    <source>
        <strain evidence="8">ATCC 14091 / BCRC 22168 / CBS 111 / JCM 3599 / NBRC 0793 / NRRL Y-1031 F-60-10</strain>
    </source>
</reference>
<dbReference type="SUPFAM" id="SSF48371">
    <property type="entry name" value="ARM repeat"/>
    <property type="match status" value="2"/>
</dbReference>
<dbReference type="PANTHER" id="PTHR12663:SF0">
    <property type="entry name" value="PRECOCIOUS DISSOCIATION OF SISTERS 5, ISOFORM A"/>
    <property type="match status" value="1"/>
</dbReference>
<name>K0KG62_WICCF</name>
<sequence>MTVSRLPKLKFKKNIVSSPGESISTLSTELSKIDQDKFDVKSLDKIKNDLINKKLINHKDSGVQSLVACCISDILRIYAPDAPYTDGELTSIFKLFISSFKRLSDQNNGFYTQQVYLITRLAEVRSIILITDIEDNTKLIEELFELFYDTSKTFHKKLEPIISDILIEIISEWDQISSKVLKLILNKFLTNTKEGDSITSNLSSSSCSPFNFTLAICDANPDRLARQVTKFFSEVLFENNESESDDSEIQFKNLKKLHTLSVEIWKYTPEVLGSVMGLIDNELNAENVKYRILATETIGKILASNSRLNFVQTHKETWANWLKKTLDISPQVRNKWVEEGSKALVNRNDVLVEISNGLGKTLIDTDERVRLVSTKAIAQLPTNVITKRINNKTILNGLLQLAREKHPEIREEAVNTLANLFNDSYNDIYFNEISDNDEISKILKQIPNHILSLLYINDKNINYLVDLVLVEKILPFEDDELKRVERILNVFQSLDEKGKASFLAFNRRQQQLSGVLTKFIEFSEESNGGTNDDASLQTKIEKTINWLSVALPDKYDPQGALNRFIKINNRRLYYLIKLTLSSSSDYETIRNSSKELFNRLQDSKIINSVDDETSISITDIFKTFKILIYRASLNFYNKSNISSLLRLSDNAQYGKSSQELINNISTITPAAFQNQVHDLVKLIKESTPSNQGKSKVNTLRALFHIFHKMRDYLDDDDSKFFEKIVQFASQGTPLEAKFAVKIISLSKNDDALSYQLFELIYPFDPESENFVSHLAVISQFFLTQHSIVEEKANEITPFLIKNVLLTNSVIGQEDDPVWIDDEDVENGEEGSLTSKLLALKIFTNRLRSLSESDVDSDETIKSIAEHVLKLLVSLIGNGGEIVSRKSGTYPTPRHYQTRLRLEAGLNLLKLAKIPRYNKLIKPTTLNRLILLIQDEDEHVRSIFIHKLISLLKSEVISLKFLPLVYFIAFEPNESLKNEIKTWIKFSFTKKTTQNSNSPKNIVFEKSLTGLLHSIAHHPEFLEYIKDEELDEEERNLKAFTFALEYIVLFLETVATENNISLLYYFATRLKQYRDALFTDKDFQEQNNSIFNIYRISELAQITIKELQIHKNWNLNTYPGKIDLSSELFTSTKTSEEGQEIVRTSYIPEVVLKNLKIKIKQKISSIHLVKRLRQQVHDTEDGETIPKPKRVKSVSKPKKPKKSNKPSKSKEIVEPVRKSTRAKRVSYANQEIDDDEDEEMEEDEEEEEESGDYSDF</sequence>
<dbReference type="HOGENOM" id="CLU_002562_1_0_1"/>
<keyword evidence="4" id="KW-0539">Nucleus</keyword>
<dbReference type="GO" id="GO:0007064">
    <property type="term" value="P:mitotic sister chromatid cohesion"/>
    <property type="evidence" value="ECO:0007669"/>
    <property type="project" value="InterPro"/>
</dbReference>
<dbReference type="GO" id="GO:0005634">
    <property type="term" value="C:nucleus"/>
    <property type="evidence" value="ECO:0007669"/>
    <property type="project" value="UniProtKB-SubCell"/>
</dbReference>
<dbReference type="PANTHER" id="PTHR12663">
    <property type="entry name" value="ANDROGEN INDUCED INHIBITOR OF PROLIFERATION AS3 / PDS5-RELATED"/>
    <property type="match status" value="1"/>
</dbReference>
<feature type="compositionally biased region" description="Basic and acidic residues" evidence="6">
    <location>
        <begin position="1207"/>
        <end position="1216"/>
    </location>
</feature>
<accession>K0KG62</accession>
<keyword evidence="8" id="KW-1185">Reference proteome</keyword>
<dbReference type="STRING" id="1206466.K0KG62"/>
<evidence type="ECO:0000256" key="4">
    <source>
        <dbReference type="ARBA" id="ARBA00023242"/>
    </source>
</evidence>
<dbReference type="GO" id="GO:0006281">
    <property type="term" value="P:DNA repair"/>
    <property type="evidence" value="ECO:0007669"/>
    <property type="project" value="TreeGrafter"/>
</dbReference>
<evidence type="ECO:0000256" key="1">
    <source>
        <dbReference type="ARBA" id="ARBA00004123"/>
    </source>
</evidence>
<evidence type="ECO:0000313" key="8">
    <source>
        <dbReference type="Proteomes" id="UP000009328"/>
    </source>
</evidence>
<dbReference type="InterPro" id="IPR011989">
    <property type="entry name" value="ARM-like"/>
</dbReference>
<dbReference type="GO" id="GO:0000785">
    <property type="term" value="C:chromatin"/>
    <property type="evidence" value="ECO:0007669"/>
    <property type="project" value="TreeGrafter"/>
</dbReference>
<dbReference type="AlphaFoldDB" id="K0KG62"/>
<dbReference type="eggNOG" id="KOG1525">
    <property type="taxonomic scope" value="Eukaryota"/>
</dbReference>
<comment type="caution">
    <text evidence="7">The sequence shown here is derived from an EMBL/GenBank/DDBJ whole genome shotgun (WGS) entry which is preliminary data.</text>
</comment>
<gene>
    <name evidence="7" type="primary">PDS5</name>
    <name evidence="7" type="ORF">BN7_1480</name>
</gene>
<dbReference type="EMBL" id="CAIF01000030">
    <property type="protein sequence ID" value="CCH41941.1"/>
    <property type="molecule type" value="Genomic_DNA"/>
</dbReference>
<dbReference type="InterPro" id="IPR016024">
    <property type="entry name" value="ARM-type_fold"/>
</dbReference>
<comment type="subcellular location">
    <subcellularLocation>
        <location evidence="1">Nucleus</location>
    </subcellularLocation>
</comment>
<evidence type="ECO:0000256" key="6">
    <source>
        <dbReference type="SAM" id="MobiDB-lite"/>
    </source>
</evidence>
<feature type="compositionally biased region" description="Acidic residues" evidence="6">
    <location>
        <begin position="1230"/>
        <end position="1255"/>
    </location>
</feature>
<feature type="compositionally biased region" description="Basic residues" evidence="6">
    <location>
        <begin position="1186"/>
        <end position="1206"/>
    </location>
</feature>
<dbReference type="Proteomes" id="UP000009328">
    <property type="component" value="Unassembled WGS sequence"/>
</dbReference>
<evidence type="ECO:0000313" key="7">
    <source>
        <dbReference type="EMBL" id="CCH41941.1"/>
    </source>
</evidence>
<keyword evidence="5" id="KW-0131">Cell cycle</keyword>
<keyword evidence="2" id="KW-0132">Cell division</keyword>
<proteinExistence type="predicted"/>
<evidence type="ECO:0000256" key="3">
    <source>
        <dbReference type="ARBA" id="ARBA00022776"/>
    </source>
</evidence>
<evidence type="ECO:0000256" key="5">
    <source>
        <dbReference type="ARBA" id="ARBA00023306"/>
    </source>
</evidence>
<dbReference type="Gene3D" id="1.25.10.10">
    <property type="entry name" value="Leucine-rich Repeat Variant"/>
    <property type="match status" value="1"/>
</dbReference>
<dbReference type="FunCoup" id="K0KG62">
    <property type="interactions" value="929"/>
</dbReference>
<dbReference type="InParanoid" id="K0KG62"/>
<dbReference type="GO" id="GO:0051301">
    <property type="term" value="P:cell division"/>
    <property type="evidence" value="ECO:0007669"/>
    <property type="project" value="UniProtKB-KW"/>
</dbReference>
<dbReference type="Pfam" id="PF20168">
    <property type="entry name" value="PDS5"/>
    <property type="match status" value="1"/>
</dbReference>
<keyword evidence="3" id="KW-0498">Mitosis</keyword>
<dbReference type="CDD" id="cd19953">
    <property type="entry name" value="PDS5"/>
    <property type="match status" value="1"/>
</dbReference>
<evidence type="ECO:0000256" key="2">
    <source>
        <dbReference type="ARBA" id="ARBA00022618"/>
    </source>
</evidence>
<feature type="region of interest" description="Disordered" evidence="6">
    <location>
        <begin position="1173"/>
        <end position="1255"/>
    </location>
</feature>
<protein>
    <submittedName>
        <fullName evidence="7">Sister chromatid cohesion protein</fullName>
    </submittedName>
</protein>
<dbReference type="InterPro" id="IPR039776">
    <property type="entry name" value="Pds5"/>
</dbReference>